<accession>A0A2A5CA50</accession>
<gene>
    <name evidence="1" type="ORF">COA71_10940</name>
</gene>
<dbReference type="InterPro" id="IPR003477">
    <property type="entry name" value="PemK-like"/>
</dbReference>
<evidence type="ECO:0000313" key="1">
    <source>
        <dbReference type="EMBL" id="PCJ40368.1"/>
    </source>
</evidence>
<dbReference type="GO" id="GO:0003677">
    <property type="term" value="F:DNA binding"/>
    <property type="evidence" value="ECO:0007669"/>
    <property type="project" value="InterPro"/>
</dbReference>
<dbReference type="Pfam" id="PF02452">
    <property type="entry name" value="PemK_toxin"/>
    <property type="match status" value="1"/>
</dbReference>
<name>A0A2A5CA50_9GAMM</name>
<protein>
    <submittedName>
        <fullName evidence="1">Transcriptional regulator</fullName>
    </submittedName>
</protein>
<dbReference type="EMBL" id="NVWI01000009">
    <property type="protein sequence ID" value="PCJ40368.1"/>
    <property type="molecule type" value="Genomic_DNA"/>
</dbReference>
<comment type="caution">
    <text evidence="1">The sequence shown here is derived from an EMBL/GenBank/DDBJ whole genome shotgun (WGS) entry which is preliminary data.</text>
</comment>
<sequence>METVQRFDVWLVNLNPTKGREINKTRPCIVISPNEILALPTVLMAPMTTKGFDYPCRVSCTFKGKKGLVLLDQIRAIDKSRLVKKVGSIDSRTQVKLCSYLQELFAY</sequence>
<reference evidence="2" key="1">
    <citation type="submission" date="2017-08" db="EMBL/GenBank/DDBJ databases">
        <title>A dynamic microbial community with high functional redundancy inhabits the cold, oxic subseafloor aquifer.</title>
        <authorList>
            <person name="Tully B.J."/>
            <person name="Wheat C.G."/>
            <person name="Glazer B.T."/>
            <person name="Huber J.A."/>
        </authorList>
    </citation>
    <scope>NUCLEOTIDE SEQUENCE [LARGE SCALE GENOMIC DNA]</scope>
</reference>
<proteinExistence type="predicted"/>
<dbReference type="AlphaFoldDB" id="A0A2A5CA50"/>
<dbReference type="PANTHER" id="PTHR33988:SF2">
    <property type="entry name" value="ENDORIBONUCLEASE MAZF"/>
    <property type="match status" value="1"/>
</dbReference>
<dbReference type="SUPFAM" id="SSF50118">
    <property type="entry name" value="Cell growth inhibitor/plasmid maintenance toxic component"/>
    <property type="match status" value="1"/>
</dbReference>
<evidence type="ECO:0000313" key="2">
    <source>
        <dbReference type="Proteomes" id="UP000228987"/>
    </source>
</evidence>
<dbReference type="Gene3D" id="2.30.30.110">
    <property type="match status" value="1"/>
</dbReference>
<dbReference type="GO" id="GO:0004521">
    <property type="term" value="F:RNA endonuclease activity"/>
    <property type="evidence" value="ECO:0007669"/>
    <property type="project" value="TreeGrafter"/>
</dbReference>
<dbReference type="Proteomes" id="UP000228987">
    <property type="component" value="Unassembled WGS sequence"/>
</dbReference>
<dbReference type="InterPro" id="IPR011067">
    <property type="entry name" value="Plasmid_toxin/cell-grow_inhib"/>
</dbReference>
<dbReference type="PANTHER" id="PTHR33988">
    <property type="entry name" value="ENDORIBONUCLEASE MAZF-RELATED"/>
    <property type="match status" value="1"/>
</dbReference>
<organism evidence="1 2">
    <name type="scientific">SAR86 cluster bacterium</name>
    <dbReference type="NCBI Taxonomy" id="2030880"/>
    <lineage>
        <taxon>Bacteria</taxon>
        <taxon>Pseudomonadati</taxon>
        <taxon>Pseudomonadota</taxon>
        <taxon>Gammaproteobacteria</taxon>
        <taxon>SAR86 cluster</taxon>
    </lineage>
</organism>
<dbReference type="GO" id="GO:0006402">
    <property type="term" value="P:mRNA catabolic process"/>
    <property type="evidence" value="ECO:0007669"/>
    <property type="project" value="TreeGrafter"/>
</dbReference>
<dbReference type="GO" id="GO:0016075">
    <property type="term" value="P:rRNA catabolic process"/>
    <property type="evidence" value="ECO:0007669"/>
    <property type="project" value="TreeGrafter"/>
</dbReference>